<dbReference type="InterPro" id="IPR050256">
    <property type="entry name" value="Glycosyltransferase_2"/>
</dbReference>
<evidence type="ECO:0000313" key="11">
    <source>
        <dbReference type="EMBL" id="ANE45714.1"/>
    </source>
</evidence>
<dbReference type="KEGG" id="pswu:SY83_04705"/>
<keyword evidence="7 9" id="KW-0472">Membrane</keyword>
<keyword evidence="2" id="KW-1003">Cell membrane</keyword>
<dbReference type="OrthoDB" id="9807778at2"/>
<keyword evidence="3" id="KW-0328">Glycosyltransferase</keyword>
<dbReference type="PANTHER" id="PTHR48090:SF1">
    <property type="entry name" value="PROPHAGE BACTOPRENOL GLUCOSYL TRANSFERASE HOMOLOG"/>
    <property type="match status" value="1"/>
</dbReference>
<evidence type="ECO:0000256" key="4">
    <source>
        <dbReference type="ARBA" id="ARBA00022679"/>
    </source>
</evidence>
<dbReference type="SUPFAM" id="SSF53448">
    <property type="entry name" value="Nucleotide-diphospho-sugar transferases"/>
    <property type="match status" value="1"/>
</dbReference>
<evidence type="ECO:0000256" key="8">
    <source>
        <dbReference type="ARBA" id="ARBA00038152"/>
    </source>
</evidence>
<evidence type="ECO:0000256" key="3">
    <source>
        <dbReference type="ARBA" id="ARBA00022676"/>
    </source>
</evidence>
<dbReference type="STRING" id="1178515.SY83_04705"/>
<evidence type="ECO:0000256" key="9">
    <source>
        <dbReference type="SAM" id="Phobius"/>
    </source>
</evidence>
<dbReference type="Pfam" id="PF00535">
    <property type="entry name" value="Glycos_transf_2"/>
    <property type="match status" value="1"/>
</dbReference>
<proteinExistence type="inferred from homology"/>
<dbReference type="InterPro" id="IPR001173">
    <property type="entry name" value="Glyco_trans_2-like"/>
</dbReference>
<organism evidence="11 12">
    <name type="scientific">Paenibacillus swuensis</name>
    <dbReference type="NCBI Taxonomy" id="1178515"/>
    <lineage>
        <taxon>Bacteria</taxon>
        <taxon>Bacillati</taxon>
        <taxon>Bacillota</taxon>
        <taxon>Bacilli</taxon>
        <taxon>Bacillales</taxon>
        <taxon>Paenibacillaceae</taxon>
        <taxon>Paenibacillus</taxon>
    </lineage>
</organism>
<protein>
    <submittedName>
        <fullName evidence="11">Glycosyltransferase</fullName>
    </submittedName>
</protein>
<evidence type="ECO:0000256" key="2">
    <source>
        <dbReference type="ARBA" id="ARBA00022475"/>
    </source>
</evidence>
<reference evidence="11 12" key="1">
    <citation type="submission" date="2015-01" db="EMBL/GenBank/DDBJ databases">
        <title>Paenibacillus swuensis/DY6/whole genome sequencing.</title>
        <authorList>
            <person name="Kim M.K."/>
            <person name="Srinivasan S."/>
            <person name="Lee J.-J."/>
        </authorList>
    </citation>
    <scope>NUCLEOTIDE SEQUENCE [LARGE SCALE GENOMIC DNA]</scope>
    <source>
        <strain evidence="11 12">DY6</strain>
    </source>
</reference>
<dbReference type="PATRIC" id="fig|1178515.4.peg.951"/>
<evidence type="ECO:0000259" key="10">
    <source>
        <dbReference type="Pfam" id="PF00535"/>
    </source>
</evidence>
<gene>
    <name evidence="11" type="ORF">SY83_04705</name>
</gene>
<evidence type="ECO:0000256" key="7">
    <source>
        <dbReference type="ARBA" id="ARBA00023136"/>
    </source>
</evidence>
<comment type="subcellular location">
    <subcellularLocation>
        <location evidence="1">Cell membrane</location>
        <topology evidence="1">Multi-pass membrane protein</topology>
    </subcellularLocation>
</comment>
<evidence type="ECO:0000313" key="12">
    <source>
        <dbReference type="Proteomes" id="UP000076927"/>
    </source>
</evidence>
<name>A0A172TFN4_9BACL</name>
<dbReference type="GO" id="GO:0005886">
    <property type="term" value="C:plasma membrane"/>
    <property type="evidence" value="ECO:0007669"/>
    <property type="project" value="UniProtKB-SubCell"/>
</dbReference>
<evidence type="ECO:0000256" key="6">
    <source>
        <dbReference type="ARBA" id="ARBA00022989"/>
    </source>
</evidence>
<feature type="transmembrane region" description="Helical" evidence="9">
    <location>
        <begin position="273"/>
        <end position="291"/>
    </location>
</feature>
<dbReference type="AlphaFoldDB" id="A0A172TFN4"/>
<accession>A0A172TFN4</accession>
<dbReference type="InterPro" id="IPR029044">
    <property type="entry name" value="Nucleotide-diphossugar_trans"/>
</dbReference>
<dbReference type="PANTHER" id="PTHR48090">
    <property type="entry name" value="UNDECAPRENYL-PHOSPHATE 4-DEOXY-4-FORMAMIDO-L-ARABINOSE TRANSFERASE-RELATED"/>
    <property type="match status" value="1"/>
</dbReference>
<feature type="domain" description="Glycosyltransferase 2-like" evidence="10">
    <location>
        <begin position="8"/>
        <end position="169"/>
    </location>
</feature>
<keyword evidence="4 11" id="KW-0808">Transferase</keyword>
<dbReference type="FunFam" id="3.90.550.10:FF:000079">
    <property type="entry name" value="Probable glycosyl transferase"/>
    <property type="match status" value="1"/>
</dbReference>
<dbReference type="GO" id="GO:0016757">
    <property type="term" value="F:glycosyltransferase activity"/>
    <property type="evidence" value="ECO:0007669"/>
    <property type="project" value="UniProtKB-KW"/>
</dbReference>
<dbReference type="EMBL" id="CP011388">
    <property type="protein sequence ID" value="ANE45714.1"/>
    <property type="molecule type" value="Genomic_DNA"/>
</dbReference>
<dbReference type="Gene3D" id="3.90.550.10">
    <property type="entry name" value="Spore Coat Polysaccharide Biosynthesis Protein SpsA, Chain A"/>
    <property type="match status" value="1"/>
</dbReference>
<evidence type="ECO:0000256" key="1">
    <source>
        <dbReference type="ARBA" id="ARBA00004651"/>
    </source>
</evidence>
<dbReference type="Proteomes" id="UP000076927">
    <property type="component" value="Chromosome"/>
</dbReference>
<dbReference type="CDD" id="cd04187">
    <property type="entry name" value="DPM1_like_bac"/>
    <property type="match status" value="1"/>
</dbReference>
<dbReference type="RefSeq" id="WP_068604710.1">
    <property type="nucleotide sequence ID" value="NZ_CP011388.1"/>
</dbReference>
<sequence length="334" mass="38224">MREGVQYSVIIPMYNEEAVIEETYRRLAQVMRETGERHELIFVNDGSRDRCAEQIRSISERDSNVKLIEFSRNFGHQIAITAGMDYAEGDAVIIIDADLQDPPEIIHEMIAKWQEGYEVIYAQRVQRNGETWFKKISAACFYRILKLSTDIDIPVDTGDFRLMDRKVVSQMKRITENNRYVRGLVSWVGFSQTAVYYVRDERLAGETKYPLKRMLKLCMDGILSFSYKPLKLAVYAGALLSGSGFIYLMYVLFMTLFTDSTSPGWPSIMSVNLIFNGFILLILGILGEYVGRIYDESKGRPLYIVRDTLGLNTEQSARSAHSAHSGSTREIVYD</sequence>
<comment type="similarity">
    <text evidence="8">Belongs to the glycosyltransferase 2 family. GtrB subfamily.</text>
</comment>
<keyword evidence="6 9" id="KW-1133">Transmembrane helix</keyword>
<feature type="transmembrane region" description="Helical" evidence="9">
    <location>
        <begin position="232"/>
        <end position="253"/>
    </location>
</feature>
<keyword evidence="12" id="KW-1185">Reference proteome</keyword>
<evidence type="ECO:0000256" key="5">
    <source>
        <dbReference type="ARBA" id="ARBA00022692"/>
    </source>
</evidence>
<keyword evidence="5 9" id="KW-0812">Transmembrane</keyword>